<dbReference type="EMBL" id="JAGVWC010000010">
    <property type="protein sequence ID" value="MBS3061590.1"/>
    <property type="molecule type" value="Genomic_DNA"/>
</dbReference>
<proteinExistence type="predicted"/>
<gene>
    <name evidence="2" type="ORF">J4215_03340</name>
</gene>
<protein>
    <submittedName>
        <fullName evidence="2">Uncharacterized protein</fullName>
    </submittedName>
</protein>
<accession>A0A8T4LA41</accession>
<reference evidence="2" key="1">
    <citation type="submission" date="2021-03" db="EMBL/GenBank/DDBJ databases">
        <authorList>
            <person name="Jaffe A."/>
        </authorList>
    </citation>
    <scope>NUCLEOTIDE SEQUENCE</scope>
    <source>
        <strain evidence="2">RIFCSPLOWO2_01_FULL_AR10_48_17</strain>
    </source>
</reference>
<evidence type="ECO:0000313" key="3">
    <source>
        <dbReference type="Proteomes" id="UP000675968"/>
    </source>
</evidence>
<feature type="region of interest" description="Disordered" evidence="1">
    <location>
        <begin position="1"/>
        <end position="26"/>
    </location>
</feature>
<comment type="caution">
    <text evidence="2">The sequence shown here is derived from an EMBL/GenBank/DDBJ whole genome shotgun (WGS) entry which is preliminary data.</text>
</comment>
<organism evidence="2 3">
    <name type="scientific">Candidatus Iainarchaeum sp</name>
    <dbReference type="NCBI Taxonomy" id="3101447"/>
    <lineage>
        <taxon>Archaea</taxon>
        <taxon>Candidatus Iainarchaeota</taxon>
        <taxon>Candidatus Iainarchaeia</taxon>
        <taxon>Candidatus Iainarchaeales</taxon>
        <taxon>Candidatus Iainarchaeaceae</taxon>
        <taxon>Candidatus Iainarchaeum</taxon>
    </lineage>
</organism>
<evidence type="ECO:0000256" key="1">
    <source>
        <dbReference type="SAM" id="MobiDB-lite"/>
    </source>
</evidence>
<sequence>MSKSKKTSSPQKHEHESQHPDYKECPDCEDCQGCDCECHQAESDDCQDDCCCDTGPGKLSPEMTNAMLENTASQVWIKLFMDECEKEWKRVSGKQISKKAKEAVAKAKKDWDERLKP</sequence>
<evidence type="ECO:0000313" key="2">
    <source>
        <dbReference type="EMBL" id="MBS3061590.1"/>
    </source>
</evidence>
<name>A0A8T4LA41_9ARCH</name>
<feature type="compositionally biased region" description="Basic and acidic residues" evidence="1">
    <location>
        <begin position="11"/>
        <end position="26"/>
    </location>
</feature>
<reference evidence="2" key="2">
    <citation type="submission" date="2021-05" db="EMBL/GenBank/DDBJ databases">
        <title>Protein family content uncovers lineage relationships and bacterial pathway maintenance mechanisms in DPANN archaea.</title>
        <authorList>
            <person name="Castelle C.J."/>
            <person name="Meheust R."/>
            <person name="Jaffe A.L."/>
            <person name="Seitz K."/>
            <person name="Gong X."/>
            <person name="Baker B.J."/>
            <person name="Banfield J.F."/>
        </authorList>
    </citation>
    <scope>NUCLEOTIDE SEQUENCE</scope>
    <source>
        <strain evidence="2">RIFCSPLOWO2_01_FULL_AR10_48_17</strain>
    </source>
</reference>
<dbReference type="AlphaFoldDB" id="A0A8T4LA41"/>
<dbReference type="Proteomes" id="UP000675968">
    <property type="component" value="Unassembled WGS sequence"/>
</dbReference>